<accession>A0A0X8JJJ5</accession>
<gene>
    <name evidence="2" type="ORF">AXF13_07440</name>
</gene>
<organism evidence="2 3">
    <name type="scientific">Desulfovibrio fairfieldensis</name>
    <dbReference type="NCBI Taxonomy" id="44742"/>
    <lineage>
        <taxon>Bacteria</taxon>
        <taxon>Pseudomonadati</taxon>
        <taxon>Thermodesulfobacteriota</taxon>
        <taxon>Desulfovibrionia</taxon>
        <taxon>Desulfovibrionales</taxon>
        <taxon>Desulfovibrionaceae</taxon>
        <taxon>Desulfovibrio</taxon>
    </lineage>
</organism>
<evidence type="ECO:0000256" key="1">
    <source>
        <dbReference type="SAM" id="MobiDB-lite"/>
    </source>
</evidence>
<reference evidence="3" key="1">
    <citation type="submission" date="2016-02" db="EMBL/GenBank/DDBJ databases">
        <authorList>
            <person name="Holder M.E."/>
            <person name="Ajami N.J."/>
            <person name="Petrosino J.F."/>
        </authorList>
    </citation>
    <scope>NUCLEOTIDE SEQUENCE [LARGE SCALE GENOMIC DNA]</scope>
    <source>
        <strain evidence="3">CCUG 45958</strain>
    </source>
</reference>
<evidence type="ECO:0000313" key="3">
    <source>
        <dbReference type="Proteomes" id="UP000069241"/>
    </source>
</evidence>
<dbReference type="AlphaFoldDB" id="A0A0X8JJJ5"/>
<dbReference type="EMBL" id="CP014229">
    <property type="protein sequence ID" value="AMD89965.1"/>
    <property type="molecule type" value="Genomic_DNA"/>
</dbReference>
<evidence type="ECO:0000313" key="2">
    <source>
        <dbReference type="EMBL" id="AMD89965.1"/>
    </source>
</evidence>
<dbReference type="KEGG" id="dfi:AXF13_07440"/>
<proteinExistence type="predicted"/>
<name>A0A0X8JJJ5_9BACT</name>
<sequence>MPNALQTELTRKPTPEPVEDTARWPEWAEEARLDDELTAKAYEATPPSCRAALKTGLALAHMHFGQSQGCLREERRDGHLGFWRHRASFPAPWAVLAFTPEYAAAARLTAACAPALLANVPLVGAVCVGGTPHGAALVSLELSGVEDIFCLDKAGLCALLEESQPGPGRLVLLHKGELDSVAHTARVLGLPCYEERRTPALILPEPEAFDLDILSFAQGDALEQALEPARPALPSAIYLRPEAARGHCRAHRHGPFRYTGSLALSPGCEGFWLHEDLTPDFFTVSRQAFGPL</sequence>
<keyword evidence="3" id="KW-1185">Reference proteome</keyword>
<dbReference type="Proteomes" id="UP000069241">
    <property type="component" value="Chromosome"/>
</dbReference>
<feature type="region of interest" description="Disordered" evidence="1">
    <location>
        <begin position="1"/>
        <end position="21"/>
    </location>
</feature>
<dbReference type="STRING" id="44742.AXF13_07440"/>
<dbReference type="RefSeq" id="WP_062252263.1">
    <property type="nucleotide sequence ID" value="NZ_CP014229.1"/>
</dbReference>
<protein>
    <submittedName>
        <fullName evidence="2">Uncharacterized protein</fullName>
    </submittedName>
</protein>